<feature type="transmembrane region" description="Helical" evidence="1">
    <location>
        <begin position="32"/>
        <end position="53"/>
    </location>
</feature>
<feature type="transmembrane region" description="Helical" evidence="1">
    <location>
        <begin position="59"/>
        <end position="80"/>
    </location>
</feature>
<dbReference type="EMBL" id="QXWK01000015">
    <property type="protein sequence ID" value="NBH61798.1"/>
    <property type="molecule type" value="Genomic_DNA"/>
</dbReference>
<dbReference type="RefSeq" id="WP_160202081.1">
    <property type="nucleotide sequence ID" value="NZ_QXWK01000015.1"/>
</dbReference>
<accession>A0A845QP42</accession>
<comment type="caution">
    <text evidence="2">The sequence shown here is derived from an EMBL/GenBank/DDBJ whole genome shotgun (WGS) entry which is preliminary data.</text>
</comment>
<dbReference type="Pfam" id="PF12648">
    <property type="entry name" value="TcpE"/>
    <property type="match status" value="1"/>
</dbReference>
<keyword evidence="1" id="KW-0812">Transmembrane</keyword>
<reference evidence="2 3" key="1">
    <citation type="submission" date="2018-08" db="EMBL/GenBank/DDBJ databases">
        <title>Murine metabolic-syndrome-specific gut microbial biobank.</title>
        <authorList>
            <person name="Liu C."/>
        </authorList>
    </citation>
    <scope>NUCLEOTIDE SEQUENCE [LARGE SCALE GENOMIC DNA]</scope>
    <source>
        <strain evidence="2 3">28</strain>
    </source>
</reference>
<gene>
    <name evidence="2" type="ORF">D0435_09050</name>
</gene>
<organism evidence="2 3">
    <name type="scientific">Anaerotruncus colihominis</name>
    <dbReference type="NCBI Taxonomy" id="169435"/>
    <lineage>
        <taxon>Bacteria</taxon>
        <taxon>Bacillati</taxon>
        <taxon>Bacillota</taxon>
        <taxon>Clostridia</taxon>
        <taxon>Eubacteriales</taxon>
        <taxon>Oscillospiraceae</taxon>
        <taxon>Anaerotruncus</taxon>
    </lineage>
</organism>
<evidence type="ECO:0000256" key="1">
    <source>
        <dbReference type="SAM" id="Phobius"/>
    </source>
</evidence>
<protein>
    <submittedName>
        <fullName evidence="2">Conjugal transfer protein</fullName>
    </submittedName>
</protein>
<keyword evidence="1" id="KW-1133">Transmembrane helix</keyword>
<dbReference type="AlphaFoldDB" id="A0A845QP42"/>
<evidence type="ECO:0000313" key="2">
    <source>
        <dbReference type="EMBL" id="NBH61798.1"/>
    </source>
</evidence>
<keyword evidence="1" id="KW-0472">Membrane</keyword>
<proteinExistence type="predicted"/>
<dbReference type="Proteomes" id="UP000446866">
    <property type="component" value="Unassembled WGS sequence"/>
</dbReference>
<sequence>MAKDEDRIIVLRSYATVWQYEKKLYSIDSLKLWIPVAANDLLFFVVGLVLMVILSKISVFAAIPWVIRYGAIPFLIMKFFTKMKFDGKSPHKFALGYVEYRLLPEYLSKFQECNDYTEGCFQNVLYRGTEIINIIDARLQSSKGKTGKKKRRGEK</sequence>
<evidence type="ECO:0000313" key="3">
    <source>
        <dbReference type="Proteomes" id="UP000446866"/>
    </source>
</evidence>
<dbReference type="InterPro" id="IPR025608">
    <property type="entry name" value="TcpE"/>
</dbReference>
<name>A0A845QP42_9FIRM</name>
<keyword evidence="3" id="KW-1185">Reference proteome</keyword>